<evidence type="ECO:0000256" key="2">
    <source>
        <dbReference type="SAM" id="Phobius"/>
    </source>
</evidence>
<feature type="domain" description="Ig-like" evidence="4">
    <location>
        <begin position="135"/>
        <end position="219"/>
    </location>
</feature>
<dbReference type="SUPFAM" id="SSF48726">
    <property type="entry name" value="Immunoglobulin"/>
    <property type="match status" value="2"/>
</dbReference>
<dbReference type="InterPro" id="IPR003599">
    <property type="entry name" value="Ig_sub"/>
</dbReference>
<name>A0A3B4BYJ5_PYGNA</name>
<dbReference type="Gene3D" id="2.60.40.10">
    <property type="entry name" value="Immunoglobulins"/>
    <property type="match status" value="2"/>
</dbReference>
<protein>
    <recommendedName>
        <fullName evidence="4">Ig-like domain-containing protein</fullName>
    </recommendedName>
</protein>
<dbReference type="PANTHER" id="PTHR21063">
    <property type="entry name" value="LFA-3"/>
    <property type="match status" value="1"/>
</dbReference>
<dbReference type="InterPro" id="IPR007110">
    <property type="entry name" value="Ig-like_dom"/>
</dbReference>
<dbReference type="AlphaFoldDB" id="A0A3B4BYJ5"/>
<feature type="compositionally biased region" description="Basic and acidic residues" evidence="1">
    <location>
        <begin position="293"/>
        <end position="309"/>
    </location>
</feature>
<proteinExistence type="predicted"/>
<evidence type="ECO:0000313" key="6">
    <source>
        <dbReference type="Proteomes" id="UP001501920"/>
    </source>
</evidence>
<dbReference type="Ensembl" id="ENSPNAT00000006646.2">
    <property type="protein sequence ID" value="ENSPNAP00000004658.2"/>
    <property type="gene ID" value="ENSPNAG00000033933.1"/>
</dbReference>
<reference evidence="5" key="2">
    <citation type="submission" date="2025-08" db="UniProtKB">
        <authorList>
            <consortium name="Ensembl"/>
        </authorList>
    </citation>
    <scope>IDENTIFICATION</scope>
</reference>
<evidence type="ECO:0000256" key="1">
    <source>
        <dbReference type="SAM" id="MobiDB-lite"/>
    </source>
</evidence>
<dbReference type="Pfam" id="PF07686">
    <property type="entry name" value="V-set"/>
    <property type="match status" value="1"/>
</dbReference>
<evidence type="ECO:0000256" key="3">
    <source>
        <dbReference type="SAM" id="SignalP"/>
    </source>
</evidence>
<keyword evidence="2" id="KW-0472">Membrane</keyword>
<dbReference type="Proteomes" id="UP001501920">
    <property type="component" value="Chromosome 22"/>
</dbReference>
<feature type="chain" id="PRO_5043837080" description="Ig-like domain-containing protein" evidence="3">
    <location>
        <begin position="24"/>
        <end position="309"/>
    </location>
</feature>
<keyword evidence="3" id="KW-0732">Signal</keyword>
<dbReference type="PANTHER" id="PTHR21063:SF4">
    <property type="entry name" value="CD48 ANTIGEN-RELATED"/>
    <property type="match status" value="1"/>
</dbReference>
<reference evidence="5 6" key="1">
    <citation type="submission" date="2020-10" db="EMBL/GenBank/DDBJ databases">
        <title>Pygocentrus nattereri (red-bellied piranha) genome, fPygNat1, primary haplotype.</title>
        <authorList>
            <person name="Myers G."/>
            <person name="Meyer A."/>
            <person name="Karagic N."/>
            <person name="Pippel M."/>
            <person name="Winkler S."/>
            <person name="Tracey A."/>
            <person name="Wood J."/>
            <person name="Formenti G."/>
            <person name="Howe K."/>
            <person name="Fedrigo O."/>
            <person name="Jarvis E.D."/>
        </authorList>
    </citation>
    <scope>NUCLEOTIDE SEQUENCE [LARGE SCALE GENOMIC DNA]</scope>
</reference>
<organism evidence="5 6">
    <name type="scientific">Pygocentrus nattereri</name>
    <name type="common">Red-bellied piranha</name>
    <dbReference type="NCBI Taxonomy" id="42514"/>
    <lineage>
        <taxon>Eukaryota</taxon>
        <taxon>Metazoa</taxon>
        <taxon>Chordata</taxon>
        <taxon>Craniata</taxon>
        <taxon>Vertebrata</taxon>
        <taxon>Euteleostomi</taxon>
        <taxon>Actinopterygii</taxon>
        <taxon>Neopterygii</taxon>
        <taxon>Teleostei</taxon>
        <taxon>Ostariophysi</taxon>
        <taxon>Characiformes</taxon>
        <taxon>Characoidei</taxon>
        <taxon>Pygocentrus</taxon>
    </lineage>
</organism>
<evidence type="ECO:0000259" key="4">
    <source>
        <dbReference type="PROSITE" id="PS50835"/>
    </source>
</evidence>
<dbReference type="STRING" id="42514.ENSPNAP00000004658"/>
<keyword evidence="2" id="KW-0812">Transmembrane</keyword>
<dbReference type="InterPro" id="IPR013106">
    <property type="entry name" value="Ig_V-set"/>
</dbReference>
<keyword evidence="2" id="KW-1133">Transmembrane helix</keyword>
<dbReference type="InterPro" id="IPR036179">
    <property type="entry name" value="Ig-like_dom_sf"/>
</dbReference>
<sequence length="309" mass="34859">MFSEYRIHPALLHLLYCLLCSAGEEVVRLQELEGNTVTIHTGLTGVQSDAQILWFYISESVDIKIVNSQIIRGEIITDYYSERFRDRLQLNRTSGSLTIRNINREDSGVYKLQIITGHQSVWSFSVDVYAPVSKPVIRNQAEKRSVSLRESCSPLCSVENGKDVSLSWYEEKERISSISSSDSSERLYLPLNKTDPNNSTYTCVAANPVSTQTTQLNITNICCKAVSGQNVKRDHFKSLAALGLFVALSLLFVWFCKKKKKKQDSEDADLNYTEVKTLTRNSRAAPEINRAGMAEEDHSGSVDYSEIRH</sequence>
<dbReference type="PROSITE" id="PS50835">
    <property type="entry name" value="IG_LIKE"/>
    <property type="match status" value="1"/>
</dbReference>
<dbReference type="InterPro" id="IPR013783">
    <property type="entry name" value="Ig-like_fold"/>
</dbReference>
<keyword evidence="6" id="KW-1185">Reference proteome</keyword>
<reference evidence="5" key="3">
    <citation type="submission" date="2025-09" db="UniProtKB">
        <authorList>
            <consortium name="Ensembl"/>
        </authorList>
    </citation>
    <scope>IDENTIFICATION</scope>
</reference>
<dbReference type="OMA" id="NEEILWR"/>
<dbReference type="SMART" id="SM00409">
    <property type="entry name" value="IG"/>
    <property type="match status" value="2"/>
</dbReference>
<dbReference type="GeneTree" id="ENSGT01050000244806"/>
<feature type="signal peptide" evidence="3">
    <location>
        <begin position="1"/>
        <end position="23"/>
    </location>
</feature>
<feature type="region of interest" description="Disordered" evidence="1">
    <location>
        <begin position="281"/>
        <end position="309"/>
    </location>
</feature>
<evidence type="ECO:0000313" key="5">
    <source>
        <dbReference type="Ensembl" id="ENSPNAP00000004658.2"/>
    </source>
</evidence>
<feature type="transmembrane region" description="Helical" evidence="2">
    <location>
        <begin position="239"/>
        <end position="256"/>
    </location>
</feature>
<accession>A0A3B4BYJ5</accession>